<accession>A0A1Z4EDD6</accession>
<name>A0A1Z4EDD6_9MYCO</name>
<evidence type="ECO:0000313" key="1">
    <source>
        <dbReference type="EMBL" id="BAX90969.1"/>
    </source>
</evidence>
<sequence length="89" mass="9393">MLPRVNIAPAESGLDATVGAFILFVREPGEAAFFYLLVPPSRLLSSRVVIGTNGVRMSRVTTKVSIAAVLAFTALTASGCTPVFSLFSF</sequence>
<proteinExistence type="predicted"/>
<keyword evidence="2" id="KW-1185">Reference proteome</keyword>
<dbReference type="Proteomes" id="UP000217736">
    <property type="component" value="Chromosome"/>
</dbReference>
<organism evidence="1 2">
    <name type="scientific">Mycobacterium shigaense</name>
    <dbReference type="NCBI Taxonomy" id="722731"/>
    <lineage>
        <taxon>Bacteria</taxon>
        <taxon>Bacillati</taxon>
        <taxon>Actinomycetota</taxon>
        <taxon>Actinomycetes</taxon>
        <taxon>Mycobacteriales</taxon>
        <taxon>Mycobacteriaceae</taxon>
        <taxon>Mycobacterium</taxon>
        <taxon>Mycobacterium simiae complex</taxon>
    </lineage>
</organism>
<reference evidence="2" key="1">
    <citation type="submission" date="2017-06" db="EMBL/GenBank/DDBJ databases">
        <title>Complete Genome Sequence of Mycobacterium shigaense.</title>
        <authorList>
            <person name="Fukano H."/>
            <person name="Yoshida M."/>
            <person name="Kazumi Y."/>
            <person name="Ogura Y."/>
            <person name="Mitarai S."/>
            <person name="Hayashi T."/>
            <person name="Hoshino Y."/>
        </authorList>
    </citation>
    <scope>NUCLEOTIDE SEQUENCE [LARGE SCALE GENOMIC DNA]</scope>
    <source>
        <strain evidence="2">UN-152</strain>
    </source>
</reference>
<gene>
    <name evidence="1" type="ORF">MSG_00807</name>
</gene>
<protein>
    <submittedName>
        <fullName evidence="1">Uncharacterized protein</fullName>
    </submittedName>
</protein>
<evidence type="ECO:0000313" key="2">
    <source>
        <dbReference type="Proteomes" id="UP000217736"/>
    </source>
</evidence>
<dbReference type="KEGG" id="mshg:MSG_00807"/>
<dbReference type="AlphaFoldDB" id="A0A1Z4EDD6"/>
<dbReference type="EMBL" id="AP018164">
    <property type="protein sequence ID" value="BAX90969.1"/>
    <property type="molecule type" value="Genomic_DNA"/>
</dbReference>